<comment type="function">
    <text evidence="24">Catalyzes the ATP-dependent phosphorylation of sn-l,2-diacylglycerol (DAG) to phosphatidic acid. Involved in the recycling of diacylglycerol produced as a by-product during membrane-derived oligosaccharide (MDO) biosynthesis.</text>
</comment>
<dbReference type="CDD" id="cd14264">
    <property type="entry name" value="DAGK_IM"/>
    <property type="match status" value="1"/>
</dbReference>
<evidence type="ECO:0000256" key="4">
    <source>
        <dbReference type="ARBA" id="ARBA00017575"/>
    </source>
</evidence>
<keyword evidence="13 22" id="KW-0067">ATP-binding</keyword>
<evidence type="ECO:0000313" key="25">
    <source>
        <dbReference type="EMBL" id="OIN06582.1"/>
    </source>
</evidence>
<dbReference type="Pfam" id="PF01219">
    <property type="entry name" value="DAGK_prokar"/>
    <property type="match status" value="1"/>
</dbReference>
<protein>
    <recommendedName>
        <fullName evidence="4 24">Diacylglycerol kinase</fullName>
        <ecNumber evidence="3 24">2.7.1.107</ecNumber>
    </recommendedName>
</protein>
<name>A0A1J4QB86_9GAMM</name>
<feature type="binding site" evidence="21">
    <location>
        <position position="99"/>
    </location>
    <ligand>
        <name>substrate</name>
    </ligand>
</feature>
<comment type="subcellular location">
    <subcellularLocation>
        <location evidence="1 24">Cell inner membrane</location>
        <topology evidence="1 24">Multi-pass membrane protein</topology>
    </subcellularLocation>
</comment>
<dbReference type="GO" id="GO:0046872">
    <property type="term" value="F:metal ion binding"/>
    <property type="evidence" value="ECO:0007669"/>
    <property type="project" value="UniProtKB-KW"/>
</dbReference>
<comment type="caution">
    <text evidence="24">Lacks conserved residue(s) required for the propagation of feature annotation.</text>
</comment>
<feature type="binding site" evidence="22">
    <location>
        <begin position="95"/>
        <end position="96"/>
    </location>
    <ligand>
        <name>ATP</name>
        <dbReference type="ChEBI" id="CHEBI:30616"/>
    </ligand>
</feature>
<keyword evidence="14 23" id="KW-0460">Magnesium</keyword>
<dbReference type="InterPro" id="IPR036945">
    <property type="entry name" value="DAGK_sf"/>
</dbReference>
<evidence type="ECO:0000256" key="17">
    <source>
        <dbReference type="ARBA" id="ARBA00023136"/>
    </source>
</evidence>
<keyword evidence="18" id="KW-0594">Phospholipid biosynthesis</keyword>
<keyword evidence="11 22" id="KW-0547">Nucleotide-binding</keyword>
<keyword evidence="8 24" id="KW-0808">Transferase</keyword>
<accession>A0A1J4QB86</accession>
<dbReference type="GO" id="GO:0005524">
    <property type="term" value="F:ATP binding"/>
    <property type="evidence" value="ECO:0007669"/>
    <property type="project" value="UniProtKB-KW"/>
</dbReference>
<feature type="active site" description="Proton acceptor" evidence="20">
    <location>
        <position position="70"/>
    </location>
</feature>
<keyword evidence="5" id="KW-1003">Cell membrane</keyword>
<dbReference type="OrthoDB" id="9796011at2"/>
<keyword evidence="6" id="KW-0444">Lipid biosynthesis</keyword>
<evidence type="ECO:0000256" key="18">
    <source>
        <dbReference type="ARBA" id="ARBA00023209"/>
    </source>
</evidence>
<evidence type="ECO:0000256" key="11">
    <source>
        <dbReference type="ARBA" id="ARBA00022741"/>
    </source>
</evidence>
<evidence type="ECO:0000256" key="2">
    <source>
        <dbReference type="ARBA" id="ARBA00005967"/>
    </source>
</evidence>
<evidence type="ECO:0000256" key="5">
    <source>
        <dbReference type="ARBA" id="ARBA00022475"/>
    </source>
</evidence>
<evidence type="ECO:0000256" key="24">
    <source>
        <dbReference type="RuleBase" id="RU363065"/>
    </source>
</evidence>
<keyword evidence="10 23" id="KW-0479">Metal-binding</keyword>
<evidence type="ECO:0000256" key="12">
    <source>
        <dbReference type="ARBA" id="ARBA00022777"/>
    </source>
</evidence>
<feature type="binding site" evidence="22">
    <location>
        <position position="10"/>
    </location>
    <ligand>
        <name>ATP</name>
        <dbReference type="ChEBI" id="CHEBI:30616"/>
    </ligand>
</feature>
<evidence type="ECO:0000256" key="13">
    <source>
        <dbReference type="ARBA" id="ARBA00022840"/>
    </source>
</evidence>
<evidence type="ECO:0000313" key="26">
    <source>
        <dbReference type="Proteomes" id="UP000243073"/>
    </source>
</evidence>
<feature type="binding site" evidence="22">
    <location>
        <position position="29"/>
    </location>
    <ligand>
        <name>ATP</name>
        <dbReference type="ChEBI" id="CHEBI:30616"/>
    </ligand>
</feature>
<dbReference type="GO" id="GO:0004143">
    <property type="term" value="F:ATP-dependent diacylglycerol kinase activity"/>
    <property type="evidence" value="ECO:0007669"/>
    <property type="project" value="UniProtKB-EC"/>
</dbReference>
<dbReference type="EC" id="2.7.1.107" evidence="3 24"/>
<dbReference type="PANTHER" id="PTHR34299">
    <property type="entry name" value="DIACYLGLYCEROL KINASE"/>
    <property type="match status" value="1"/>
</dbReference>
<evidence type="ECO:0000256" key="10">
    <source>
        <dbReference type="ARBA" id="ARBA00022723"/>
    </source>
</evidence>
<keyword evidence="16 24" id="KW-0443">Lipid metabolism</keyword>
<evidence type="ECO:0000256" key="1">
    <source>
        <dbReference type="ARBA" id="ARBA00004429"/>
    </source>
</evidence>
<feature type="binding site" evidence="22">
    <location>
        <position position="17"/>
    </location>
    <ligand>
        <name>ATP</name>
        <dbReference type="ChEBI" id="CHEBI:30616"/>
    </ligand>
</feature>
<evidence type="ECO:0000256" key="23">
    <source>
        <dbReference type="PIRSR" id="PIRSR600829-4"/>
    </source>
</evidence>
<dbReference type="Proteomes" id="UP000243073">
    <property type="component" value="Unassembled WGS sequence"/>
</dbReference>
<dbReference type="EMBL" id="MDKE01000044">
    <property type="protein sequence ID" value="OIN06582.1"/>
    <property type="molecule type" value="Genomic_DNA"/>
</dbReference>
<evidence type="ECO:0000256" key="21">
    <source>
        <dbReference type="PIRSR" id="PIRSR600829-2"/>
    </source>
</evidence>
<organism evidence="25 26">
    <name type="scientific">Oceanisphaera psychrotolerans</name>
    <dbReference type="NCBI Taxonomy" id="1414654"/>
    <lineage>
        <taxon>Bacteria</taxon>
        <taxon>Pseudomonadati</taxon>
        <taxon>Pseudomonadota</taxon>
        <taxon>Gammaproteobacteria</taxon>
        <taxon>Aeromonadales</taxon>
        <taxon>Aeromonadaceae</taxon>
        <taxon>Oceanisphaera</taxon>
    </lineage>
</organism>
<comment type="cofactor">
    <cofactor evidence="23">
        <name>Mg(2+)</name>
        <dbReference type="ChEBI" id="CHEBI:18420"/>
    </cofactor>
    <text evidence="23">Mn(2+), Zn(2+), Cd(2+) and Co(2+) support activity to lesser extents.</text>
</comment>
<dbReference type="InterPro" id="IPR033718">
    <property type="entry name" value="DAGK_prok"/>
</dbReference>
<dbReference type="RefSeq" id="WP_071473597.1">
    <property type="nucleotide sequence ID" value="NZ_MDKE01000044.1"/>
</dbReference>
<evidence type="ECO:0000256" key="19">
    <source>
        <dbReference type="ARBA" id="ARBA00023264"/>
    </source>
</evidence>
<dbReference type="InterPro" id="IPR000829">
    <property type="entry name" value="DAGK"/>
</dbReference>
<feature type="binding site" evidence="21">
    <location>
        <begin position="31"/>
        <end position="35"/>
    </location>
    <ligand>
        <name>substrate</name>
    </ligand>
</feature>
<sequence>MKPGKTGLARIIAAGGYSLQGLKSAYRHEAAFRQECWLVAVLLPVALIWHPGVVETLLLIGSLMLIPIVELLNSALEAVVDRIGPEHHELSGRAKDMGSAAVLLTMLLMGLVWGLVWLDTVFLFR</sequence>
<keyword evidence="9 24" id="KW-0812">Transmembrane</keyword>
<dbReference type="GO" id="GO:0005886">
    <property type="term" value="C:plasma membrane"/>
    <property type="evidence" value="ECO:0007669"/>
    <property type="project" value="UniProtKB-SubCell"/>
</dbReference>
<feature type="transmembrane region" description="Helical" evidence="24">
    <location>
        <begin position="101"/>
        <end position="124"/>
    </location>
</feature>
<proteinExistence type="inferred from homology"/>
<feature type="binding site" evidence="23">
    <location>
        <position position="29"/>
    </location>
    <ligand>
        <name>a divalent metal cation</name>
        <dbReference type="ChEBI" id="CHEBI:60240"/>
    </ligand>
</feature>
<feature type="binding site" evidence="21">
    <location>
        <position position="10"/>
    </location>
    <ligand>
        <name>substrate</name>
    </ligand>
</feature>
<dbReference type="GO" id="GO:0006654">
    <property type="term" value="P:phosphatidic acid biosynthetic process"/>
    <property type="evidence" value="ECO:0007669"/>
    <property type="project" value="InterPro"/>
</dbReference>
<evidence type="ECO:0000256" key="16">
    <source>
        <dbReference type="ARBA" id="ARBA00023098"/>
    </source>
</evidence>
<dbReference type="AlphaFoldDB" id="A0A1J4QB86"/>
<evidence type="ECO:0000256" key="14">
    <source>
        <dbReference type="ARBA" id="ARBA00022842"/>
    </source>
</evidence>
<evidence type="ECO:0000256" key="15">
    <source>
        <dbReference type="ARBA" id="ARBA00022989"/>
    </source>
</evidence>
<comment type="catalytic activity">
    <reaction evidence="24">
        <text>a 1,2-diacyl-sn-glycerol + ATP = a 1,2-diacyl-sn-glycero-3-phosphate + ADP + H(+)</text>
        <dbReference type="Rhea" id="RHEA:10272"/>
        <dbReference type="ChEBI" id="CHEBI:15378"/>
        <dbReference type="ChEBI" id="CHEBI:17815"/>
        <dbReference type="ChEBI" id="CHEBI:30616"/>
        <dbReference type="ChEBI" id="CHEBI:58608"/>
        <dbReference type="ChEBI" id="CHEBI:456216"/>
        <dbReference type="EC" id="2.7.1.107"/>
    </reaction>
</comment>
<evidence type="ECO:0000256" key="7">
    <source>
        <dbReference type="ARBA" id="ARBA00022519"/>
    </source>
</evidence>
<evidence type="ECO:0000256" key="3">
    <source>
        <dbReference type="ARBA" id="ARBA00012133"/>
    </source>
</evidence>
<evidence type="ECO:0000256" key="6">
    <source>
        <dbReference type="ARBA" id="ARBA00022516"/>
    </source>
</evidence>
<keyword evidence="7 24" id="KW-0997">Cell inner membrane</keyword>
<keyword evidence="17 24" id="KW-0472">Membrane</keyword>
<dbReference type="PROSITE" id="PS01069">
    <property type="entry name" value="DAGK_PROKAR"/>
    <property type="match status" value="1"/>
</dbReference>
<evidence type="ECO:0000256" key="22">
    <source>
        <dbReference type="PIRSR" id="PIRSR600829-3"/>
    </source>
</evidence>
<feature type="binding site" evidence="21">
    <location>
        <position position="70"/>
    </location>
    <ligand>
        <name>substrate</name>
    </ligand>
</feature>
<feature type="binding site" evidence="23">
    <location>
        <position position="77"/>
    </location>
    <ligand>
        <name>a divalent metal cation</name>
        <dbReference type="ChEBI" id="CHEBI:60240"/>
    </ligand>
</feature>
<feature type="binding site" evidence="22">
    <location>
        <position position="77"/>
    </location>
    <ligand>
        <name>ATP</name>
        <dbReference type="ChEBI" id="CHEBI:30616"/>
    </ligand>
</feature>
<feature type="binding site" evidence="22">
    <location>
        <begin position="86"/>
        <end position="88"/>
    </location>
    <ligand>
        <name>ATP</name>
        <dbReference type="ChEBI" id="CHEBI:30616"/>
    </ligand>
</feature>
<dbReference type="STRING" id="1414654.BFR47_04300"/>
<dbReference type="PANTHER" id="PTHR34299:SF1">
    <property type="entry name" value="DIACYLGLYCEROL KINASE"/>
    <property type="match status" value="1"/>
</dbReference>
<feature type="transmembrane region" description="Helical" evidence="24">
    <location>
        <begin position="36"/>
        <end position="52"/>
    </location>
</feature>
<gene>
    <name evidence="25" type="ORF">BFR47_04300</name>
</gene>
<evidence type="ECO:0000256" key="9">
    <source>
        <dbReference type="ARBA" id="ARBA00022692"/>
    </source>
</evidence>
<evidence type="ECO:0000256" key="8">
    <source>
        <dbReference type="ARBA" id="ARBA00022679"/>
    </source>
</evidence>
<comment type="caution">
    <text evidence="25">The sequence shown here is derived from an EMBL/GenBank/DDBJ whole genome shotgun (WGS) entry which is preliminary data.</text>
</comment>
<keyword evidence="15 24" id="KW-1133">Transmembrane helix</keyword>
<keyword evidence="26" id="KW-1185">Reference proteome</keyword>
<reference evidence="25 26" key="1">
    <citation type="submission" date="2016-07" db="EMBL/GenBank/DDBJ databases">
        <title>Draft Genome Sequence of Oceanisphaera psychrotolerans, isolated from coastal sediment samples.</title>
        <authorList>
            <person name="Zhuo S."/>
            <person name="Ruan Z."/>
        </authorList>
    </citation>
    <scope>NUCLEOTIDE SEQUENCE [LARGE SCALE GENOMIC DNA]</scope>
    <source>
        <strain evidence="25 26">LAM-WHM-ZC</strain>
    </source>
</reference>
<keyword evidence="19 24" id="KW-1208">Phospholipid metabolism</keyword>
<keyword evidence="12 24" id="KW-0418">Kinase</keyword>
<evidence type="ECO:0000256" key="20">
    <source>
        <dbReference type="PIRSR" id="PIRSR600829-1"/>
    </source>
</evidence>
<dbReference type="Gene3D" id="1.10.287.3610">
    <property type="match status" value="1"/>
</dbReference>
<comment type="similarity">
    <text evidence="2 24">Belongs to the bacterial diacylglycerol kinase family.</text>
</comment>